<evidence type="ECO:0000313" key="6">
    <source>
        <dbReference type="Proteomes" id="UP000676804"/>
    </source>
</evidence>
<dbReference type="AlphaFoldDB" id="A0ABD4QJ89"/>
<dbReference type="Gene3D" id="3.40.50.300">
    <property type="entry name" value="P-loop containing nucleotide triphosphate hydrolases"/>
    <property type="match status" value="1"/>
</dbReference>
<dbReference type="SUPFAM" id="SSF52540">
    <property type="entry name" value="P-loop containing nucleoside triphosphate hydrolases"/>
    <property type="match status" value="1"/>
</dbReference>
<proteinExistence type="predicted"/>
<sequence length="348" mass="39688">MDANKAKVISFINLKGGVGKTSTAINIADALSRDNLKVLVIDMDPQFNATQALLNHQFMYHKNEIEEALLLSVYEEAKEKYEEVVSPSGEVQVEESEQHDGSNKDNYKKEILSQLIYNRLKAKGMTVKSLFMKKDVVLKPENLSLVYNLKDNLDLIPGDLDLFESLYGDTSGKHNVLDDHFNKYELRKNYDYIIIDCPPNWTILTQASLFASDHYIIPSKIDLFSSIGIALLSNLVNDTFYNEDSRIISVYNILRNNISRPSIKALGILFTLTHDMTIESKLKRTLQRDINLPFFDTEIPYQSSVPLKFSLYDESGAKHDALKNSITRVVLEIRRLVEDDSEGEHEKD</sequence>
<dbReference type="EMBL" id="JAGQFH010000012">
    <property type="protein sequence ID" value="MBR8689820.1"/>
    <property type="molecule type" value="Genomic_DNA"/>
</dbReference>
<feature type="domain" description="AAA" evidence="2">
    <location>
        <begin position="6"/>
        <end position="238"/>
    </location>
</feature>
<evidence type="ECO:0000259" key="2">
    <source>
        <dbReference type="Pfam" id="PF13614"/>
    </source>
</evidence>
<reference evidence="3 5" key="1">
    <citation type="submission" date="2015-07" db="EMBL/GenBank/DDBJ databases">
        <title>Bacillus zhangzhouensis sp. nov. and Bacillus nanhaiticus sp. nov.</title>
        <authorList>
            <person name="Liu Y."/>
            <person name="Lai Q."/>
            <person name="Shao Z."/>
        </authorList>
    </citation>
    <scope>NUCLEOTIDE SEQUENCE [LARGE SCALE GENOMIC DNA]</scope>
    <source>
        <strain evidence="3 5">NH7I_1</strain>
    </source>
</reference>
<reference evidence="4 6" key="2">
    <citation type="submission" date="2021-04" db="EMBL/GenBank/DDBJ databases">
        <title>Isolation of newly marine bacteria for enzymatic activity.</title>
        <authorList>
            <person name="Hadi W.A.M."/>
            <person name="Nair A.J.J."/>
            <person name="Edwin B.T."/>
        </authorList>
    </citation>
    <scope>NUCLEOTIDE SEQUENCE [LARGE SCALE GENOMIC DNA]</scope>
    <source>
        <strain evidence="4 6">B28A</strain>
    </source>
</reference>
<dbReference type="InterPro" id="IPR027417">
    <property type="entry name" value="P-loop_NTPase"/>
</dbReference>
<evidence type="ECO:0000313" key="3">
    <source>
        <dbReference type="EMBL" id="KPN14662.1"/>
    </source>
</evidence>
<evidence type="ECO:0000313" key="5">
    <source>
        <dbReference type="Proteomes" id="UP000050272"/>
    </source>
</evidence>
<dbReference type="CDD" id="cd02042">
    <property type="entry name" value="ParAB_family"/>
    <property type="match status" value="1"/>
</dbReference>
<dbReference type="InterPro" id="IPR050678">
    <property type="entry name" value="DNA_Partitioning_ATPase"/>
</dbReference>
<gene>
    <name evidence="3" type="ORF">AKG37_06240</name>
    <name evidence="4" type="ORF">KCQ59_08490</name>
</gene>
<dbReference type="InterPro" id="IPR025669">
    <property type="entry name" value="AAA_dom"/>
</dbReference>
<dbReference type="Pfam" id="PF13614">
    <property type="entry name" value="AAA_31"/>
    <property type="match status" value="1"/>
</dbReference>
<protein>
    <submittedName>
        <fullName evidence="4">AAA family ATPase</fullName>
    </submittedName>
</protein>
<dbReference type="Proteomes" id="UP000050272">
    <property type="component" value="Unassembled WGS sequence"/>
</dbReference>
<dbReference type="PANTHER" id="PTHR13696">
    <property type="entry name" value="P-LOOP CONTAINING NUCLEOSIDE TRIPHOSPHATE HYDROLASE"/>
    <property type="match status" value="1"/>
</dbReference>
<accession>A0ABD4QJ89</accession>
<evidence type="ECO:0000313" key="4">
    <source>
        <dbReference type="EMBL" id="MBR8689820.1"/>
    </source>
</evidence>
<dbReference type="Proteomes" id="UP000676804">
    <property type="component" value="Unassembled WGS sequence"/>
</dbReference>
<dbReference type="EMBL" id="LGYN01000012">
    <property type="protein sequence ID" value="KPN14662.1"/>
    <property type="molecule type" value="Genomic_DNA"/>
</dbReference>
<evidence type="ECO:0000256" key="1">
    <source>
        <dbReference type="SAM" id="MobiDB-lite"/>
    </source>
</evidence>
<name>A0ABD4QJ89_9BACI</name>
<keyword evidence="5" id="KW-1185">Reference proteome</keyword>
<dbReference type="RefSeq" id="WP_060698380.1">
    <property type="nucleotide sequence ID" value="NZ_JAGQFH010000012.1"/>
</dbReference>
<feature type="region of interest" description="Disordered" evidence="1">
    <location>
        <begin position="85"/>
        <end position="104"/>
    </location>
</feature>
<dbReference type="PANTHER" id="PTHR13696:SF52">
    <property type="entry name" value="PARA FAMILY PROTEIN CT_582"/>
    <property type="match status" value="1"/>
</dbReference>
<organism evidence="4 6">
    <name type="scientific">Bacillus australimaris</name>
    <dbReference type="NCBI Taxonomy" id="1326968"/>
    <lineage>
        <taxon>Bacteria</taxon>
        <taxon>Bacillati</taxon>
        <taxon>Bacillota</taxon>
        <taxon>Bacilli</taxon>
        <taxon>Bacillales</taxon>
        <taxon>Bacillaceae</taxon>
        <taxon>Bacillus</taxon>
    </lineage>
</organism>
<comment type="caution">
    <text evidence="4">The sequence shown here is derived from an EMBL/GenBank/DDBJ whole genome shotgun (WGS) entry which is preliminary data.</text>
</comment>